<dbReference type="Gene3D" id="2.120.10.30">
    <property type="entry name" value="TolB, C-terminal domain"/>
    <property type="match status" value="1"/>
</dbReference>
<accession>A0A951UPL0</accession>
<keyword evidence="2" id="KW-0720">Serine protease</keyword>
<feature type="region of interest" description="Disordered" evidence="3">
    <location>
        <begin position="1"/>
        <end position="21"/>
    </location>
</feature>
<feature type="domain" description="Peptidase S9 prolyl oligopeptidase catalytic" evidence="4">
    <location>
        <begin position="624"/>
        <end position="777"/>
    </location>
</feature>
<dbReference type="InterPro" id="IPR011659">
    <property type="entry name" value="WD40"/>
</dbReference>
<dbReference type="SUPFAM" id="SSF53474">
    <property type="entry name" value="alpha/beta-Hydrolases"/>
    <property type="match status" value="1"/>
</dbReference>
<gene>
    <name evidence="5" type="ORF">KME15_22380</name>
</gene>
<protein>
    <submittedName>
        <fullName evidence="5">Prolyl oligopeptidase family serine peptidase</fullName>
    </submittedName>
</protein>
<dbReference type="PANTHER" id="PTHR42776">
    <property type="entry name" value="SERINE PEPTIDASE S9 FAMILY MEMBER"/>
    <property type="match status" value="1"/>
</dbReference>
<dbReference type="SUPFAM" id="SSF82171">
    <property type="entry name" value="DPP6 N-terminal domain-like"/>
    <property type="match status" value="1"/>
</dbReference>
<dbReference type="GO" id="GO:0006508">
    <property type="term" value="P:proteolysis"/>
    <property type="evidence" value="ECO:0007669"/>
    <property type="project" value="InterPro"/>
</dbReference>
<dbReference type="EMBL" id="JAHHHD010000036">
    <property type="protein sequence ID" value="MBW4661430.1"/>
    <property type="molecule type" value="Genomic_DNA"/>
</dbReference>
<dbReference type="InterPro" id="IPR029058">
    <property type="entry name" value="AB_hydrolase_fold"/>
</dbReference>
<proteinExistence type="predicted"/>
<evidence type="ECO:0000313" key="5">
    <source>
        <dbReference type="EMBL" id="MBW4661430.1"/>
    </source>
</evidence>
<keyword evidence="2" id="KW-0645">Protease</keyword>
<organism evidence="5 6">
    <name type="scientific">Drouetiella hepatica Uher 2000/2452</name>
    <dbReference type="NCBI Taxonomy" id="904376"/>
    <lineage>
        <taxon>Bacteria</taxon>
        <taxon>Bacillati</taxon>
        <taxon>Cyanobacteriota</taxon>
        <taxon>Cyanophyceae</taxon>
        <taxon>Oculatellales</taxon>
        <taxon>Oculatellaceae</taxon>
        <taxon>Drouetiella</taxon>
    </lineage>
</organism>
<keyword evidence="1" id="KW-0378">Hydrolase</keyword>
<evidence type="ECO:0000256" key="3">
    <source>
        <dbReference type="SAM" id="MobiDB-lite"/>
    </source>
</evidence>
<dbReference type="Pfam" id="PF00326">
    <property type="entry name" value="Peptidase_S9"/>
    <property type="match status" value="1"/>
</dbReference>
<dbReference type="InterPro" id="IPR001375">
    <property type="entry name" value="Peptidase_S9_cat"/>
</dbReference>
<dbReference type="Gene3D" id="3.40.50.1820">
    <property type="entry name" value="alpha/beta hydrolase"/>
    <property type="match status" value="1"/>
</dbReference>
<name>A0A951UPL0_9CYAN</name>
<reference evidence="5" key="2">
    <citation type="journal article" date="2022" name="Microbiol. Resour. Announc.">
        <title>Metagenome Sequencing to Explore Phylogenomics of Terrestrial Cyanobacteria.</title>
        <authorList>
            <person name="Ward R.D."/>
            <person name="Stajich J.E."/>
            <person name="Johansen J.R."/>
            <person name="Huntemann M."/>
            <person name="Clum A."/>
            <person name="Foster B."/>
            <person name="Foster B."/>
            <person name="Roux S."/>
            <person name="Palaniappan K."/>
            <person name="Varghese N."/>
            <person name="Mukherjee S."/>
            <person name="Reddy T.B.K."/>
            <person name="Daum C."/>
            <person name="Copeland A."/>
            <person name="Chen I.A."/>
            <person name="Ivanova N.N."/>
            <person name="Kyrpides N.C."/>
            <person name="Shapiro N."/>
            <person name="Eloe-Fadrosh E.A."/>
            <person name="Pietrasiak N."/>
        </authorList>
    </citation>
    <scope>NUCLEOTIDE SEQUENCE</scope>
    <source>
        <strain evidence="5">UHER 2000/2452</strain>
    </source>
</reference>
<dbReference type="GO" id="GO:0004252">
    <property type="term" value="F:serine-type endopeptidase activity"/>
    <property type="evidence" value="ECO:0007669"/>
    <property type="project" value="TreeGrafter"/>
</dbReference>
<dbReference type="AlphaFoldDB" id="A0A951UPL0"/>
<evidence type="ECO:0000259" key="4">
    <source>
        <dbReference type="Pfam" id="PF00326"/>
    </source>
</evidence>
<dbReference type="PANTHER" id="PTHR42776:SF28">
    <property type="entry name" value="GLUTAMYL ENDOPEPTIDASE, CHLOROPLASTIC-RELATED"/>
    <property type="match status" value="1"/>
</dbReference>
<reference evidence="5" key="1">
    <citation type="submission" date="2021-05" db="EMBL/GenBank/DDBJ databases">
        <authorList>
            <person name="Pietrasiak N."/>
            <person name="Ward R."/>
            <person name="Stajich J.E."/>
            <person name="Kurbessoian T."/>
        </authorList>
    </citation>
    <scope>NUCLEOTIDE SEQUENCE</scope>
    <source>
        <strain evidence="5">UHER 2000/2452</strain>
    </source>
</reference>
<comment type="caution">
    <text evidence="5">The sequence shown here is derived from an EMBL/GenBank/DDBJ whole genome shotgun (WGS) entry which is preliminary data.</text>
</comment>
<dbReference type="InterPro" id="IPR011042">
    <property type="entry name" value="6-blade_b-propeller_TolB-like"/>
</dbReference>
<evidence type="ECO:0000256" key="1">
    <source>
        <dbReference type="ARBA" id="ARBA00022801"/>
    </source>
</evidence>
<sequence>MSEQSWQTPPAPIHQILTAPPTPTVSFSPTQQWFLELERPSLCSIVDLAAPEVAVAGFRLNPQTNSPARSNPYRQLWITELATGIKRGVPLPNPVQISFLRWSPDGQKLAFTLTQSNGLELWAMELAAGKPWRVTEPILNGTYGSPYCWQSNEAFLCKVIVPDRGDPPIAPQVQPPRIQENLGRKTPSLTYTNLLSSPYDETLFEYYVTSTLEQINLAGQRTSLVASALISSVVPSPDGQYILLETLHRPFSYQVPASRFPKCIQILDQRGSLIHQLADLPLDDQRSTKFDAVRPGARAIRWRSDLPASLFWVEALDGGDPTQAVPQRDRGLELNAPFTEPPQELWRSQYRFRRIRWGRDNVALLWERDYDTRQLRLWRIHPDQPQTPPTLLIDRSFEDRYRDPGMPLMTPGAYGCHVLRFSSDGQSIYFSGRGASPQGVYPFLDRMELVTGQTERIWQCQAPYFEGVVDLLKDMTLITRRQSKTEPPNYFKRSLGQDQLLPLTHYADPAPQFAGVQKEVVRYQRADGVALSAKLYLPAGYDPQKDGALPMLFWIYPEEFKNRELAGQVTVTENEFSRPRYASVLFLLTQGYAILDNPTLPIIGEETIEPNDTYVEQLIAGAEAAVSYVVERGVADRDRLGIGGHSYGAFTTANLLAHTSLFRLGIARSGAYNRTLTPFGFQGEQRHFWEASTTYMQMSPFTHAATITAPLLLIHGASDSNVGTYPLQTERLYEALKGLGATVRWVELPLEDHSYRSQESVGHVLWEMVRWCDRYLKGLQEH</sequence>
<dbReference type="Pfam" id="PF07676">
    <property type="entry name" value="PD40"/>
    <property type="match status" value="1"/>
</dbReference>
<evidence type="ECO:0000313" key="6">
    <source>
        <dbReference type="Proteomes" id="UP000757435"/>
    </source>
</evidence>
<evidence type="ECO:0000256" key="2">
    <source>
        <dbReference type="ARBA" id="ARBA00022825"/>
    </source>
</evidence>
<dbReference type="Proteomes" id="UP000757435">
    <property type="component" value="Unassembled WGS sequence"/>
</dbReference>